<gene>
    <name evidence="1" type="ORF">INT76_08805</name>
</gene>
<dbReference type="RefSeq" id="WP_212570073.1">
    <property type="nucleotide sequence ID" value="NZ_CP073084.1"/>
</dbReference>
<evidence type="ECO:0000313" key="1">
    <source>
        <dbReference type="EMBL" id="QUE53917.1"/>
    </source>
</evidence>
<name>A0ABX7YJC1_9STRE</name>
<evidence type="ECO:0008006" key="3">
    <source>
        <dbReference type="Google" id="ProtNLM"/>
    </source>
</evidence>
<accession>A0ABX7YJC1</accession>
<dbReference type="Proteomes" id="UP000677616">
    <property type="component" value="Chromosome"/>
</dbReference>
<proteinExistence type="predicted"/>
<reference evidence="1 2" key="1">
    <citation type="submission" date="2021-04" db="EMBL/GenBank/DDBJ databases">
        <title>Complete genome sequence of a novel Streptococcus species.</title>
        <authorList>
            <person name="Teng J.L.L."/>
        </authorList>
    </citation>
    <scope>NUCLEOTIDE SEQUENCE [LARGE SCALE GENOMIC DNA]</scope>
    <source>
        <strain evidence="1 2">HKU75</strain>
    </source>
</reference>
<sequence length="335" mass="40160">MQEDRYILKPNLGGKIKWKETILKGEFYIERGKIVLYPFYYEKKYNFSVFLTEAMIFAIDYTLMKFKDFIGLPETGREFPEFDFLGNKDYVIDILQSYREKEFKDYKIDLLDALIEFFMSVKVGGNYYLKHYSFKSIWENMILEFLNGNFDSFTDGELKLKSNVYKAKFEKPTFYPNSLNDSHYFQPDYYFIDDAKNQIIFDAKYYSNIHGMNYKQICYNMFLEGYLGREYPDNTKTNIPYPQSLLSIMNGSPTDDESYYGIIENERNINNIVPKYKSVFSALILPCERRKRKQHFQLSSIYGKNNPNLFISEEYFNIKEVMQYYVDKRFVITED</sequence>
<evidence type="ECO:0000313" key="2">
    <source>
        <dbReference type="Proteomes" id="UP000677616"/>
    </source>
</evidence>
<keyword evidence="2" id="KW-1185">Reference proteome</keyword>
<organism evidence="1 2">
    <name type="scientific">Streptococcus oriscaviae</name>
    <dbReference type="NCBI Taxonomy" id="2781599"/>
    <lineage>
        <taxon>Bacteria</taxon>
        <taxon>Bacillati</taxon>
        <taxon>Bacillota</taxon>
        <taxon>Bacilli</taxon>
        <taxon>Lactobacillales</taxon>
        <taxon>Streptococcaceae</taxon>
        <taxon>Streptococcus</taxon>
    </lineage>
</organism>
<dbReference type="EMBL" id="CP073084">
    <property type="protein sequence ID" value="QUE53917.1"/>
    <property type="molecule type" value="Genomic_DNA"/>
</dbReference>
<protein>
    <recommendedName>
        <fullName evidence="3">LlaJI restriction endonuclease</fullName>
    </recommendedName>
</protein>